<accession>A0A388TGA2</accession>
<feature type="domain" description="WYL" evidence="1">
    <location>
        <begin position="138"/>
        <end position="205"/>
    </location>
</feature>
<reference evidence="3 4" key="1">
    <citation type="journal article" date="2019" name="ISME J.">
        <title>Genome analyses of uncultured TG2/ZB3 bacteria in 'Margulisbacteria' specifically attached to ectosymbiotic spirochetes of protists in the termite gut.</title>
        <authorList>
            <person name="Utami Y.D."/>
            <person name="Kuwahara H."/>
            <person name="Igai K."/>
            <person name="Murakami T."/>
            <person name="Sugaya K."/>
            <person name="Morikawa T."/>
            <person name="Nagura Y."/>
            <person name="Yuki M."/>
            <person name="Deevong P."/>
            <person name="Inoue T."/>
            <person name="Kihara K."/>
            <person name="Lo N."/>
            <person name="Yamada A."/>
            <person name="Ohkuma M."/>
            <person name="Hongoh Y."/>
        </authorList>
    </citation>
    <scope>NUCLEOTIDE SEQUENCE [LARGE SCALE GENOMIC DNA]</scope>
    <source>
        <strain evidence="3">NkOx7-01</strain>
    </source>
</reference>
<evidence type="ECO:0000259" key="2">
    <source>
        <dbReference type="Pfam" id="PF25583"/>
    </source>
</evidence>
<dbReference type="PANTHER" id="PTHR34580">
    <property type="match status" value="1"/>
</dbReference>
<dbReference type="PANTHER" id="PTHR34580:SF9">
    <property type="entry name" value="SLL5097 PROTEIN"/>
    <property type="match status" value="1"/>
</dbReference>
<dbReference type="Proteomes" id="UP000269352">
    <property type="component" value="Unassembled WGS sequence"/>
</dbReference>
<feature type="domain" description="WCX" evidence="2">
    <location>
        <begin position="236"/>
        <end position="311"/>
    </location>
</feature>
<organism evidence="3 4">
    <name type="scientific">Termititenax aidoneus</name>
    <dbReference type="NCBI Taxonomy" id="2218524"/>
    <lineage>
        <taxon>Bacteria</taxon>
        <taxon>Bacillati</taxon>
        <taxon>Candidatus Margulisiibacteriota</taxon>
        <taxon>Candidatus Termititenacia</taxon>
        <taxon>Candidatus Termititenacales</taxon>
        <taxon>Candidatus Termititenacaceae</taxon>
        <taxon>Candidatus Termititenax</taxon>
    </lineage>
</organism>
<dbReference type="Pfam" id="PF25583">
    <property type="entry name" value="WCX"/>
    <property type="match status" value="1"/>
</dbReference>
<evidence type="ECO:0000259" key="1">
    <source>
        <dbReference type="Pfam" id="PF13280"/>
    </source>
</evidence>
<gene>
    <name evidence="3" type="ORF">NO1_2245</name>
</gene>
<keyword evidence="4" id="KW-1185">Reference proteome</keyword>
<dbReference type="EMBL" id="BGZN01000197">
    <property type="protein sequence ID" value="GBR75221.1"/>
    <property type="molecule type" value="Genomic_DNA"/>
</dbReference>
<evidence type="ECO:0000313" key="4">
    <source>
        <dbReference type="Proteomes" id="UP000269352"/>
    </source>
</evidence>
<dbReference type="InterPro" id="IPR026881">
    <property type="entry name" value="WYL_dom"/>
</dbReference>
<dbReference type="InterPro" id="IPR057727">
    <property type="entry name" value="WCX_dom"/>
</dbReference>
<dbReference type="PROSITE" id="PS52050">
    <property type="entry name" value="WYL"/>
    <property type="match status" value="1"/>
</dbReference>
<comment type="caution">
    <text evidence="3">The sequence shown here is derived from an EMBL/GenBank/DDBJ whole genome shotgun (WGS) entry which is preliminary data.</text>
</comment>
<proteinExistence type="predicted"/>
<protein>
    <submittedName>
        <fullName evidence="3">Protein containing WYL domain</fullName>
    </submittedName>
</protein>
<evidence type="ECO:0000313" key="3">
    <source>
        <dbReference type="EMBL" id="GBR75221.1"/>
    </source>
</evidence>
<sequence>RLYRIDQAIRSGEYPNCTTLAKQFDPPLSARTIARDIETLKKQFQAEIFYDPKRNGYYYAAGREPLLQELTFTDGELLALLLIQRLLSRADQPTKNIFTRALNKIKMLAPDQTILSAENIGDLLSVDFKISETENLNVYHTLLEALRRKVSVQVKYFEPQTKELVFCEIDPYHLRYNKSDWYAAGFCHETQKIRILAAANIKHLKISGAKFRVPENFNAEELFSRAWFSDRKGTPAVKLRFAPRVSQWLGEKIWHPEQKTSVLPNGSLVLELPVEENSGILDWILSFGGKVEVLEPRELREAVQQEALAILKNTH</sequence>
<dbReference type="AlphaFoldDB" id="A0A388TGA2"/>
<dbReference type="InterPro" id="IPR051534">
    <property type="entry name" value="CBASS_pafABC_assoc_protein"/>
</dbReference>
<dbReference type="Pfam" id="PF13280">
    <property type="entry name" value="WYL"/>
    <property type="match status" value="1"/>
</dbReference>
<name>A0A388TGA2_TERA1</name>
<feature type="non-terminal residue" evidence="3">
    <location>
        <position position="1"/>
    </location>
</feature>